<protein>
    <submittedName>
        <fullName evidence="4">Conjugative transposon protein TraJ</fullName>
    </submittedName>
</protein>
<dbReference type="EMBL" id="CP140154">
    <property type="protein sequence ID" value="WQG89008.1"/>
    <property type="molecule type" value="Genomic_DNA"/>
</dbReference>
<feature type="transmembrane region" description="Helical" evidence="1">
    <location>
        <begin position="259"/>
        <end position="278"/>
    </location>
</feature>
<dbReference type="RefSeq" id="WP_083571917.1">
    <property type="nucleotide sequence ID" value="NZ_CP139972.1"/>
</dbReference>
<keyword evidence="2" id="KW-0732">Signal</keyword>
<proteinExistence type="predicted"/>
<keyword evidence="5" id="KW-1185">Reference proteome</keyword>
<dbReference type="Proteomes" id="UP001326715">
    <property type="component" value="Chromosome"/>
</dbReference>
<keyword evidence="1" id="KW-0472">Membrane</keyword>
<organism evidence="4 5">
    <name type="scientific">Chitinophaga sancti</name>
    <dbReference type="NCBI Taxonomy" id="1004"/>
    <lineage>
        <taxon>Bacteria</taxon>
        <taxon>Pseudomonadati</taxon>
        <taxon>Bacteroidota</taxon>
        <taxon>Chitinophagia</taxon>
        <taxon>Chitinophagales</taxon>
        <taxon>Chitinophagaceae</taxon>
        <taxon>Chitinophaga</taxon>
    </lineage>
</organism>
<keyword evidence="1" id="KW-1133">Transmembrane helix</keyword>
<evidence type="ECO:0000313" key="5">
    <source>
        <dbReference type="Proteomes" id="UP001326715"/>
    </source>
</evidence>
<evidence type="ECO:0000259" key="3">
    <source>
        <dbReference type="Pfam" id="PF07863"/>
    </source>
</evidence>
<feature type="transmembrane region" description="Helical" evidence="1">
    <location>
        <begin position="47"/>
        <end position="68"/>
    </location>
</feature>
<sequence length="419" mass="44617">MKKLSMMGVVGITLFLISHAARADGVGDEISQMQPVLDNLYDEMMPLCSQLISVSRGIAGFAALFYIGSRVWRHLANAEPIDFYPLFRPFCLGFCISFFPLVLGMINGLLQPTVTATAEMVEGSNKSIAILLKMKAEAIKETDPYKMYIGQNGEGDKQRWLKYLHGLPKDAADVDEGVFEGIGTDISFAMAKAGYRFRNNVKEWMSEILNVLFQGASLCINTIRTFQMVVLSILGPLVFGLAVFDGFQHTLTGWLAKYLNIFLWLPVCNIFGAIIGKLQEQMLKLDLSQIGSTGDTFFSASDTGYLIFMIIGIVGYFTVPTVAGLVINVGQSGALVEKMNTMVQSGGGAVISGGGAAISAGAGNLMAGARGIANAGQHISEGMSGNSEHSGKGVAGAVGRAAGGAGAYMHNKLSGKDNS</sequence>
<dbReference type="Pfam" id="PF07863">
    <property type="entry name" value="CtnDOT_TraJ"/>
    <property type="match status" value="1"/>
</dbReference>
<dbReference type="NCBIfam" id="TIGR03782">
    <property type="entry name" value="Bac_Flav_CT_J"/>
    <property type="match status" value="1"/>
</dbReference>
<evidence type="ECO:0000313" key="4">
    <source>
        <dbReference type="EMBL" id="WQG89008.1"/>
    </source>
</evidence>
<name>A0ABZ0XEG3_9BACT</name>
<feature type="domain" description="Conjugative transposon TraJ C-terminal" evidence="3">
    <location>
        <begin position="29"/>
        <end position="389"/>
    </location>
</feature>
<feature type="transmembrane region" description="Helical" evidence="1">
    <location>
        <begin position="305"/>
        <end position="329"/>
    </location>
</feature>
<feature type="transmembrane region" description="Helical" evidence="1">
    <location>
        <begin position="226"/>
        <end position="247"/>
    </location>
</feature>
<gene>
    <name evidence="4" type="primary">traJ</name>
    <name evidence="4" type="ORF">SR876_29185</name>
</gene>
<reference evidence="4 5" key="1">
    <citation type="submission" date="2023-11" db="EMBL/GenBank/DDBJ databases">
        <title>MicrobeMod: A computational toolkit for identifying prokaryotic methylation and restriction-modification with nanopore sequencing.</title>
        <authorList>
            <person name="Crits-Christoph A."/>
            <person name="Kang S.C."/>
            <person name="Lee H."/>
            <person name="Ostrov N."/>
        </authorList>
    </citation>
    <scope>NUCLEOTIDE SEQUENCE [LARGE SCALE GENOMIC DNA]</scope>
    <source>
        <strain evidence="4 5">ATCC 23090</strain>
    </source>
</reference>
<dbReference type="InterPro" id="IPR022393">
    <property type="entry name" value="Conjugative_transposon_TraJ"/>
</dbReference>
<evidence type="ECO:0000256" key="2">
    <source>
        <dbReference type="SAM" id="SignalP"/>
    </source>
</evidence>
<feature type="chain" id="PRO_5045388120" evidence="2">
    <location>
        <begin position="24"/>
        <end position="419"/>
    </location>
</feature>
<dbReference type="InterPro" id="IPR012424">
    <property type="entry name" value="Conjugative_transposon_TraJ_C"/>
</dbReference>
<feature type="signal peptide" evidence="2">
    <location>
        <begin position="1"/>
        <end position="23"/>
    </location>
</feature>
<accession>A0ABZ0XEG3</accession>
<feature type="transmembrane region" description="Helical" evidence="1">
    <location>
        <begin position="89"/>
        <end position="110"/>
    </location>
</feature>
<evidence type="ECO:0000256" key="1">
    <source>
        <dbReference type="SAM" id="Phobius"/>
    </source>
</evidence>
<keyword evidence="1" id="KW-0812">Transmembrane</keyword>